<dbReference type="InterPro" id="IPR017438">
    <property type="entry name" value="ATP-NAD_kinase_N"/>
</dbReference>
<evidence type="ECO:0000256" key="1">
    <source>
        <dbReference type="ARBA" id="ARBA00022490"/>
    </source>
</evidence>
<keyword evidence="12" id="KW-1185">Reference proteome</keyword>
<dbReference type="AlphaFoldDB" id="D8J830"/>
<keyword evidence="7 8" id="KW-0520">NAD</keyword>
<evidence type="ECO:0000256" key="8">
    <source>
        <dbReference type="HAMAP-Rule" id="MF_00361"/>
    </source>
</evidence>
<evidence type="ECO:0000256" key="2">
    <source>
        <dbReference type="ARBA" id="ARBA00022679"/>
    </source>
</evidence>
<accession>D8J830</accession>
<comment type="cofactor">
    <cofactor evidence="8">
        <name>a divalent metal cation</name>
        <dbReference type="ChEBI" id="CHEBI:60240"/>
    </cofactor>
</comment>
<dbReference type="Proteomes" id="UP000000390">
    <property type="component" value="Chromosome"/>
</dbReference>
<dbReference type="KEGG" id="hje:HacjB3_03760"/>
<dbReference type="eggNOG" id="arCOG01348">
    <property type="taxonomic scope" value="Archaea"/>
</dbReference>
<dbReference type="InterPro" id="IPR016064">
    <property type="entry name" value="NAD/diacylglycerol_kinase_sf"/>
</dbReference>
<sequence length="274" mass="28728">MDVGIVAQKDNARAANLADELIETLREEETAVQVDEATAEALSMAGVEPSAMRECDFVVSIGGDGTFLYTARGVGATPILGVNLGEVGFLNAVSPSDAVSAVREELAYARRTGTVRSRSVPRIEARGEDWTLSPALNEVVIQGPQRGHGQGCTIEVRVDGSLYTGGHADGVLLSTPTGSTAYNLSEGGPLVHPDIPGIVVTEMCATEAMPSLVVGADRTLSVRVDDAEYAYVISDGKQQRAVEPPTRVEVGLAEEPAHIAGPPVDFFEALGKLD</sequence>
<dbReference type="PANTHER" id="PTHR20275">
    <property type="entry name" value="NAD KINASE"/>
    <property type="match status" value="1"/>
</dbReference>
<dbReference type="InterPro" id="IPR017437">
    <property type="entry name" value="ATP-NAD_kinase_PpnK-typ_C"/>
</dbReference>
<dbReference type="GO" id="GO:0005737">
    <property type="term" value="C:cytoplasm"/>
    <property type="evidence" value="ECO:0007669"/>
    <property type="project" value="UniProtKB-SubCell"/>
</dbReference>
<dbReference type="HAMAP" id="MF_00361">
    <property type="entry name" value="NAD_kinase"/>
    <property type="match status" value="1"/>
</dbReference>
<evidence type="ECO:0000313" key="11">
    <source>
        <dbReference type="Proteomes" id="UP000000390"/>
    </source>
</evidence>
<comment type="subcellular location">
    <subcellularLocation>
        <location evidence="8">Cytoplasm</location>
    </subcellularLocation>
</comment>
<feature type="active site" description="Proton acceptor" evidence="8">
    <location>
        <position position="64"/>
    </location>
</feature>
<evidence type="ECO:0000256" key="7">
    <source>
        <dbReference type="ARBA" id="ARBA00023027"/>
    </source>
</evidence>
<feature type="binding site" evidence="8">
    <location>
        <begin position="180"/>
        <end position="185"/>
    </location>
    <ligand>
        <name>NAD(+)</name>
        <dbReference type="ChEBI" id="CHEBI:57540"/>
    </ligand>
</feature>
<dbReference type="SUPFAM" id="SSF111331">
    <property type="entry name" value="NAD kinase/diacylglycerol kinase-like"/>
    <property type="match status" value="1"/>
</dbReference>
<keyword evidence="4 8" id="KW-0418">Kinase</keyword>
<protein>
    <recommendedName>
        <fullName evidence="8">NAD kinase</fullName>
        <ecNumber evidence="8">2.7.1.23</ecNumber>
    </recommendedName>
    <alternativeName>
        <fullName evidence="8">ATP-dependent NAD kinase</fullName>
    </alternativeName>
</protein>
<dbReference type="GO" id="GO:0003951">
    <property type="term" value="F:NAD+ kinase activity"/>
    <property type="evidence" value="ECO:0007669"/>
    <property type="project" value="UniProtKB-UniRule"/>
</dbReference>
<dbReference type="PATRIC" id="fig|795797.18.peg.757"/>
<comment type="function">
    <text evidence="8">Involved in the regulation of the intracellular balance of NAD and NADP, and is a key enzyme in the biosynthesis of NADP. Catalyzes specifically the phosphorylation on 2'-hydroxyl of the adenosine moiety of NAD to yield NADP.</text>
</comment>
<keyword evidence="2 8" id="KW-0808">Transferase</keyword>
<feature type="binding site" evidence="8">
    <location>
        <position position="169"/>
    </location>
    <ligand>
        <name>NAD(+)</name>
        <dbReference type="ChEBI" id="CHEBI:57540"/>
    </ligand>
</feature>
<name>D8J830_HALJB</name>
<keyword evidence="1 8" id="KW-0963">Cytoplasm</keyword>
<keyword evidence="6 8" id="KW-0521">NADP</keyword>
<gene>
    <name evidence="8" type="primary">nadK</name>
    <name evidence="9" type="ordered locus">HacjB3_03760</name>
    <name evidence="10" type="ORF">C497_15533</name>
</gene>
<dbReference type="PANTHER" id="PTHR20275:SF43">
    <property type="entry name" value="BIFUNCTIONAL NADP PHOSPHATASE_NAD KINASE"/>
    <property type="match status" value="1"/>
</dbReference>
<proteinExistence type="inferred from homology"/>
<dbReference type="GO" id="GO:0005524">
    <property type="term" value="F:ATP binding"/>
    <property type="evidence" value="ECO:0007669"/>
    <property type="project" value="UniProtKB-KW"/>
</dbReference>
<organism evidence="9 11">
    <name type="scientific">Halalkalicoccus jeotgali (strain DSM 18796 / CECT 7217 / JCM 14584 / KCTC 4019 / B3)</name>
    <dbReference type="NCBI Taxonomy" id="795797"/>
    <lineage>
        <taxon>Archaea</taxon>
        <taxon>Methanobacteriati</taxon>
        <taxon>Methanobacteriota</taxon>
        <taxon>Stenosarchaea group</taxon>
        <taxon>Halobacteria</taxon>
        <taxon>Halobacteriales</taxon>
        <taxon>Halococcaceae</taxon>
        <taxon>Halalkalicoccus</taxon>
    </lineage>
</organism>
<reference evidence="10 12" key="2">
    <citation type="journal article" date="2014" name="PLoS Genet.">
        <title>Phylogenetically driven sequencing of extremely halophilic archaea reveals strategies for static and dynamic osmo-response.</title>
        <authorList>
            <person name="Becker E.A."/>
            <person name="Seitzer P.M."/>
            <person name="Tritt A."/>
            <person name="Larsen D."/>
            <person name="Krusor M."/>
            <person name="Yao A.I."/>
            <person name="Wu D."/>
            <person name="Madern D."/>
            <person name="Eisen J.A."/>
            <person name="Darling A.E."/>
            <person name="Facciotti M.T."/>
        </authorList>
    </citation>
    <scope>NUCLEOTIDE SEQUENCE [LARGE SCALE GENOMIC DNA]</scope>
    <source>
        <strain evidence="10">B3</strain>
        <strain evidence="12">DSM 18796 / CECT 7217 / JCM 14584 / KCTC 4019 / B3</strain>
    </source>
</reference>
<dbReference type="EC" id="2.7.1.23" evidence="8"/>
<dbReference type="GO" id="GO:0019674">
    <property type="term" value="P:NAD+ metabolic process"/>
    <property type="evidence" value="ECO:0007669"/>
    <property type="project" value="InterPro"/>
</dbReference>
<dbReference type="GeneID" id="9418550"/>
<comment type="similarity">
    <text evidence="8">Belongs to the NAD kinase family.</text>
</comment>
<dbReference type="Proteomes" id="UP000011645">
    <property type="component" value="Unassembled WGS sequence"/>
</dbReference>
<dbReference type="Pfam" id="PF20143">
    <property type="entry name" value="NAD_kinase_C"/>
    <property type="match status" value="1"/>
</dbReference>
<reference evidence="9 11" key="1">
    <citation type="journal article" date="2010" name="J. Bacteriol.">
        <title>Complete genome sequence of Halalkalicoccus jeotgali B3(T), an extremely halophilic archaeon.</title>
        <authorList>
            <person name="Roh S.W."/>
            <person name="Nam Y.D."/>
            <person name="Nam S.H."/>
            <person name="Choi S.H."/>
            <person name="Park H.S."/>
            <person name="Bae J.W."/>
        </authorList>
    </citation>
    <scope>NUCLEOTIDE SEQUENCE [LARGE SCALE GENOMIC DNA]</scope>
    <source>
        <strain evidence="9">B3</strain>
        <strain evidence="11">DSM 18796 / CECT 7217 / JCM 14584 / KCTC 4019 / B3</strain>
    </source>
</reference>
<dbReference type="Gene3D" id="3.40.50.10330">
    <property type="entry name" value="Probable inorganic polyphosphate/atp-NAD kinase, domain 1"/>
    <property type="match status" value="1"/>
</dbReference>
<dbReference type="STRING" id="795797.HacjB3_03760"/>
<keyword evidence="5 8" id="KW-0067">ATP-binding</keyword>
<dbReference type="InterPro" id="IPR002504">
    <property type="entry name" value="NADK"/>
</dbReference>
<dbReference type="Pfam" id="PF01513">
    <property type="entry name" value="NAD_kinase"/>
    <property type="match status" value="1"/>
</dbReference>
<feature type="binding site" evidence="8">
    <location>
        <begin position="137"/>
        <end position="138"/>
    </location>
    <ligand>
        <name>NAD(+)</name>
        <dbReference type="ChEBI" id="CHEBI:57540"/>
    </ligand>
</feature>
<evidence type="ECO:0000256" key="4">
    <source>
        <dbReference type="ARBA" id="ARBA00022777"/>
    </source>
</evidence>
<feature type="binding site" evidence="8">
    <location>
        <position position="167"/>
    </location>
    <ligand>
        <name>NAD(+)</name>
        <dbReference type="ChEBI" id="CHEBI:57540"/>
    </ligand>
</feature>
<evidence type="ECO:0000256" key="6">
    <source>
        <dbReference type="ARBA" id="ARBA00022857"/>
    </source>
</evidence>
<dbReference type="GO" id="GO:0006741">
    <property type="term" value="P:NADP+ biosynthetic process"/>
    <property type="evidence" value="ECO:0007669"/>
    <property type="project" value="UniProtKB-UniRule"/>
</dbReference>
<dbReference type="EMBL" id="CP002062">
    <property type="protein sequence ID" value="ADJ14143.1"/>
    <property type="molecule type" value="Genomic_DNA"/>
</dbReference>
<evidence type="ECO:0000313" key="12">
    <source>
        <dbReference type="Proteomes" id="UP000011645"/>
    </source>
</evidence>
<feature type="binding site" evidence="8">
    <location>
        <begin position="64"/>
        <end position="65"/>
    </location>
    <ligand>
        <name>NAD(+)</name>
        <dbReference type="ChEBI" id="CHEBI:57540"/>
    </ligand>
</feature>
<dbReference type="OrthoDB" id="77798at2157"/>
<comment type="catalytic activity">
    <reaction evidence="8">
        <text>NAD(+) + ATP = ADP + NADP(+) + H(+)</text>
        <dbReference type="Rhea" id="RHEA:18629"/>
        <dbReference type="ChEBI" id="CHEBI:15378"/>
        <dbReference type="ChEBI" id="CHEBI:30616"/>
        <dbReference type="ChEBI" id="CHEBI:57540"/>
        <dbReference type="ChEBI" id="CHEBI:58349"/>
        <dbReference type="ChEBI" id="CHEBI:456216"/>
        <dbReference type="EC" id="2.7.1.23"/>
    </reaction>
</comment>
<dbReference type="GO" id="GO:0046872">
    <property type="term" value="F:metal ion binding"/>
    <property type="evidence" value="ECO:0007669"/>
    <property type="project" value="UniProtKB-UniRule"/>
</dbReference>
<evidence type="ECO:0000313" key="9">
    <source>
        <dbReference type="EMBL" id="ADJ14143.1"/>
    </source>
</evidence>
<keyword evidence="3 8" id="KW-0547">Nucleotide-binding</keyword>
<dbReference type="RefSeq" id="WP_008417891.1">
    <property type="nucleotide sequence ID" value="NC_014297.1"/>
</dbReference>
<dbReference type="EMBL" id="AOHV01000040">
    <property type="protein sequence ID" value="ELY34675.1"/>
    <property type="molecule type" value="Genomic_DNA"/>
</dbReference>
<evidence type="ECO:0000256" key="5">
    <source>
        <dbReference type="ARBA" id="ARBA00022840"/>
    </source>
</evidence>
<evidence type="ECO:0000313" key="10">
    <source>
        <dbReference type="EMBL" id="ELY34675.1"/>
    </source>
</evidence>
<dbReference type="Gene3D" id="2.60.200.30">
    <property type="entry name" value="Probable inorganic polyphosphate/atp-NAD kinase, domain 2"/>
    <property type="match status" value="1"/>
</dbReference>
<comment type="caution">
    <text evidence="8">Lacks conserved residue(s) required for the propagation of feature annotation.</text>
</comment>
<evidence type="ECO:0000256" key="3">
    <source>
        <dbReference type="ARBA" id="ARBA00022741"/>
    </source>
</evidence>
<dbReference type="HOGENOM" id="CLU_008831_0_2_2"/>